<dbReference type="AlphaFoldDB" id="A0AAD6YIX6"/>
<sequence length="982" mass="105196">MAFEGVSSKPKVDQYALGLIGKLRTGVAAAFGTVARISSLLVALRRTTVPQWSAGLRQAPTVNRTLWTHRRRDSAPSGRDSAPSGRDTAPSGCTPSAGRLLGIILLKSNFGTSAHAARKIIIKLAASEPPPKARHACSLHVHGPAYGVASTDVQRDVPRAAGRVHRGAGGMLWSGVCGRHATGHARRARTMGLQCAALWSEVCTAGTAYGMGGAGGCERRGERVLAAGHGVYGGGVRGGVPSAWRRGVRALAAGFRHYVPRALSAACAAAGVSGGQGLAAGRCVRGVPRARYGRRRRRALSVQAGAQRGGHKAASVAGQGVRGGVPRQWRVQRVWRGAARVACVAVRGGECEQCGGRSRQALRAWRGRACMAEPRAWCAVCEVAGTRSRTRACRTLRAWRGSGGAWWCHVCGVRRARWALAAKACVAGCRVGQSRAGGLLCAARREVQGAVRGGMRSGRHVRVMQRGGLECARREMRCGVQRGGRWLEVWGAQKQADGGEGVCAMRGGVLCAWQNGVPSCAVGVRGGNAWQQTNARSAWRGEDRQNKRPALNGRLAHPNLANILVSKLQKFRYNPDSANDEREREAMRARRGMHVHASMHGGGRIRWVRVQYTAAAGRAAGHAYDDQGLQTSHMYGGGGVHVYDAQQGKRCGGALAFGVWRGVRWVAQVAAQREPRRAYVPCKCMPAGHAYDGRRVRRRLAAQRTPRRTGVAHAYSERRGACDARGVRGGRAQAYSVCGAHIWGGDKPDGPHALTCAPRCACDVQGRACMRGGQAQVYGVQRGERRLSAQHTWPADVRSGGAYAYSVRQSERRLAVQRKLYSANVQHAPRLRQFLSLCGVRLFKIACASAAWLVRWRGRGEQQITHWCRGEKTSAGTTAIAVILAIVEAARVGVRPEGAESRRRNATSKLEMHAAVPKAARAATHCTIVSRRVHGTTSKREMRAVVPKAGAPPVRASRLGLAGIGQPSFCLGALRRPFLLNV</sequence>
<dbReference type="Proteomes" id="UP001219525">
    <property type="component" value="Unassembled WGS sequence"/>
</dbReference>
<feature type="region of interest" description="Disordered" evidence="1">
    <location>
        <begin position="63"/>
        <end position="93"/>
    </location>
</feature>
<protein>
    <submittedName>
        <fullName evidence="2">Uncharacterized protein</fullName>
    </submittedName>
</protein>
<comment type="caution">
    <text evidence="2">The sequence shown here is derived from an EMBL/GenBank/DDBJ whole genome shotgun (WGS) entry which is preliminary data.</text>
</comment>
<evidence type="ECO:0000313" key="3">
    <source>
        <dbReference type="Proteomes" id="UP001219525"/>
    </source>
</evidence>
<gene>
    <name evidence="2" type="ORF">GGX14DRAFT_389044</name>
</gene>
<accession>A0AAD6YIX6</accession>
<evidence type="ECO:0000313" key="2">
    <source>
        <dbReference type="EMBL" id="KAJ7220632.1"/>
    </source>
</evidence>
<reference evidence="2" key="1">
    <citation type="submission" date="2023-03" db="EMBL/GenBank/DDBJ databases">
        <title>Massive genome expansion in bonnet fungi (Mycena s.s.) driven by repeated elements and novel gene families across ecological guilds.</title>
        <authorList>
            <consortium name="Lawrence Berkeley National Laboratory"/>
            <person name="Harder C.B."/>
            <person name="Miyauchi S."/>
            <person name="Viragh M."/>
            <person name="Kuo A."/>
            <person name="Thoen E."/>
            <person name="Andreopoulos B."/>
            <person name="Lu D."/>
            <person name="Skrede I."/>
            <person name="Drula E."/>
            <person name="Henrissat B."/>
            <person name="Morin E."/>
            <person name="Kohler A."/>
            <person name="Barry K."/>
            <person name="LaButti K."/>
            <person name="Morin E."/>
            <person name="Salamov A."/>
            <person name="Lipzen A."/>
            <person name="Mereny Z."/>
            <person name="Hegedus B."/>
            <person name="Baldrian P."/>
            <person name="Stursova M."/>
            <person name="Weitz H."/>
            <person name="Taylor A."/>
            <person name="Grigoriev I.V."/>
            <person name="Nagy L.G."/>
            <person name="Martin F."/>
            <person name="Kauserud H."/>
        </authorList>
    </citation>
    <scope>NUCLEOTIDE SEQUENCE</scope>
    <source>
        <strain evidence="2">9144</strain>
    </source>
</reference>
<dbReference type="EMBL" id="JARJCW010000009">
    <property type="protein sequence ID" value="KAJ7220632.1"/>
    <property type="molecule type" value="Genomic_DNA"/>
</dbReference>
<organism evidence="2 3">
    <name type="scientific">Mycena pura</name>
    <dbReference type="NCBI Taxonomy" id="153505"/>
    <lineage>
        <taxon>Eukaryota</taxon>
        <taxon>Fungi</taxon>
        <taxon>Dikarya</taxon>
        <taxon>Basidiomycota</taxon>
        <taxon>Agaricomycotina</taxon>
        <taxon>Agaricomycetes</taxon>
        <taxon>Agaricomycetidae</taxon>
        <taxon>Agaricales</taxon>
        <taxon>Marasmiineae</taxon>
        <taxon>Mycenaceae</taxon>
        <taxon>Mycena</taxon>
    </lineage>
</organism>
<proteinExistence type="predicted"/>
<evidence type="ECO:0000256" key="1">
    <source>
        <dbReference type="SAM" id="MobiDB-lite"/>
    </source>
</evidence>
<name>A0AAD6YIX6_9AGAR</name>
<keyword evidence="3" id="KW-1185">Reference proteome</keyword>